<feature type="signal peptide" evidence="1">
    <location>
        <begin position="1"/>
        <end position="22"/>
    </location>
</feature>
<accession>H7FUH4</accession>
<keyword evidence="4" id="KW-1185">Reference proteome</keyword>
<organism evidence="3 4">
    <name type="scientific">Flavobacterium frigoris (strain PS1)</name>
    <dbReference type="NCBI Taxonomy" id="1086011"/>
    <lineage>
        <taxon>Bacteria</taxon>
        <taxon>Pseudomonadati</taxon>
        <taxon>Bacteroidota</taxon>
        <taxon>Flavobacteriia</taxon>
        <taxon>Flavobacteriales</taxon>
        <taxon>Flavobacteriaceae</taxon>
        <taxon>Flavobacterium</taxon>
    </lineage>
</organism>
<comment type="caution">
    <text evidence="3">The sequence shown here is derived from an EMBL/GenBank/DDBJ whole genome shotgun (WGS) entry which is preliminary data.</text>
</comment>
<protein>
    <recommendedName>
        <fullName evidence="2">L,D-TPase catalytic domain-containing protein</fullName>
    </recommendedName>
</protein>
<reference evidence="3 4" key="1">
    <citation type="journal article" date="2014" name="Acta Crystallogr. D">
        <title>Structure-based characterization and antifreeze properties of a hyperactive ice-binding protein from the Antarctic bacterium Flavobacterium frigoris PS1.</title>
        <authorList>
            <person name="Do H."/>
            <person name="Kim S.J."/>
            <person name="Kim H.J."/>
            <person name="Lee J.H."/>
        </authorList>
    </citation>
    <scope>NUCLEOTIDE SEQUENCE [LARGE SCALE GENOMIC DNA]</scope>
    <source>
        <strain evidence="3 4">PS1</strain>
    </source>
</reference>
<dbReference type="Pfam" id="PF03734">
    <property type="entry name" value="YkuD"/>
    <property type="match status" value="1"/>
</dbReference>
<dbReference type="OrthoDB" id="186490at2"/>
<proteinExistence type="predicted"/>
<evidence type="ECO:0000256" key="1">
    <source>
        <dbReference type="SAM" id="SignalP"/>
    </source>
</evidence>
<dbReference type="PANTHER" id="PTHR38589">
    <property type="entry name" value="BLR0621 PROTEIN"/>
    <property type="match status" value="1"/>
</dbReference>
<keyword evidence="1" id="KW-0732">Signal</keyword>
<dbReference type="CDD" id="cd16913">
    <property type="entry name" value="YkuD_like"/>
    <property type="match status" value="1"/>
</dbReference>
<dbReference type="Proteomes" id="UP000005566">
    <property type="component" value="Unassembled WGS sequence"/>
</dbReference>
<evidence type="ECO:0000313" key="3">
    <source>
        <dbReference type="EMBL" id="EIA07921.1"/>
    </source>
</evidence>
<dbReference type="InterPro" id="IPR005490">
    <property type="entry name" value="LD_TPept_cat_dom"/>
</dbReference>
<name>H7FUH4_FLAFP</name>
<evidence type="ECO:0000313" key="4">
    <source>
        <dbReference type="Proteomes" id="UP000005566"/>
    </source>
</evidence>
<evidence type="ECO:0000259" key="2">
    <source>
        <dbReference type="Pfam" id="PF03734"/>
    </source>
</evidence>
<gene>
    <name evidence="3" type="ORF">HJ01_02789</name>
</gene>
<dbReference type="PATRIC" id="fig|1086011.3.peg.2731"/>
<dbReference type="AlphaFoldDB" id="H7FUH4"/>
<dbReference type="GO" id="GO:0016740">
    <property type="term" value="F:transferase activity"/>
    <property type="evidence" value="ECO:0007669"/>
    <property type="project" value="InterPro"/>
</dbReference>
<dbReference type="PANTHER" id="PTHR38589:SF1">
    <property type="entry name" value="BLR0621 PROTEIN"/>
    <property type="match status" value="1"/>
</dbReference>
<dbReference type="RefSeq" id="WP_007138966.1">
    <property type="nucleotide sequence ID" value="NZ_AHKF01000020.1"/>
</dbReference>
<sequence length="238" mass="26840">MRFLNKFIFLPLVLFSSNNSKAQANPTAVKNALVIAENNRSKLENVEQLLVVYNYQPENYSAIFVALEKKDKNWVLKFDPVEVGIGKNGFASPADKREGDGKSPTGVFRLGKLFSYEKQLNTLLENQQTTAEDKWIDDPNSEDYNTYIKGPTTAKSYENLLLKNDAYKYCMVVEYNTNPILKGKGSAIFFHLGIKKPYFTAGCVAIDEENMKSIVNWLDPKLNPSIIMGNFTVLNNGL</sequence>
<feature type="chain" id="PRO_5003609459" description="L,D-TPase catalytic domain-containing protein" evidence="1">
    <location>
        <begin position="23"/>
        <end position="238"/>
    </location>
</feature>
<dbReference type="EMBL" id="AHKF01000020">
    <property type="protein sequence ID" value="EIA07921.1"/>
    <property type="molecule type" value="Genomic_DNA"/>
</dbReference>
<dbReference type="eggNOG" id="COG3786">
    <property type="taxonomic scope" value="Bacteria"/>
</dbReference>
<feature type="domain" description="L,D-TPase catalytic" evidence="2">
    <location>
        <begin position="78"/>
        <end position="221"/>
    </location>
</feature>